<organism evidence="1 2">
    <name type="scientific">Catharanthus roseus</name>
    <name type="common">Madagascar periwinkle</name>
    <name type="synonym">Vinca rosea</name>
    <dbReference type="NCBI Taxonomy" id="4058"/>
    <lineage>
        <taxon>Eukaryota</taxon>
        <taxon>Viridiplantae</taxon>
        <taxon>Streptophyta</taxon>
        <taxon>Embryophyta</taxon>
        <taxon>Tracheophyta</taxon>
        <taxon>Spermatophyta</taxon>
        <taxon>Magnoliopsida</taxon>
        <taxon>eudicotyledons</taxon>
        <taxon>Gunneridae</taxon>
        <taxon>Pentapetalae</taxon>
        <taxon>asterids</taxon>
        <taxon>lamiids</taxon>
        <taxon>Gentianales</taxon>
        <taxon>Apocynaceae</taxon>
        <taxon>Rauvolfioideae</taxon>
        <taxon>Vinceae</taxon>
        <taxon>Catharanthinae</taxon>
        <taxon>Catharanthus</taxon>
    </lineage>
</organism>
<keyword evidence="2" id="KW-1185">Reference proteome</keyword>
<proteinExistence type="predicted"/>
<accession>A0ACC0BY11</accession>
<evidence type="ECO:0000313" key="2">
    <source>
        <dbReference type="Proteomes" id="UP001060085"/>
    </source>
</evidence>
<dbReference type="EMBL" id="CM044702">
    <property type="protein sequence ID" value="KAI5677520.1"/>
    <property type="molecule type" value="Genomic_DNA"/>
</dbReference>
<name>A0ACC0BY11_CATRO</name>
<gene>
    <name evidence="1" type="ORF">M9H77_08470</name>
</gene>
<evidence type="ECO:0000313" key="1">
    <source>
        <dbReference type="EMBL" id="KAI5677520.1"/>
    </source>
</evidence>
<dbReference type="Proteomes" id="UP001060085">
    <property type="component" value="Linkage Group LG02"/>
</dbReference>
<reference evidence="2" key="1">
    <citation type="journal article" date="2023" name="Nat. Plants">
        <title>Single-cell RNA sequencing provides a high-resolution roadmap for understanding the multicellular compartmentation of specialized metabolism.</title>
        <authorList>
            <person name="Sun S."/>
            <person name="Shen X."/>
            <person name="Li Y."/>
            <person name="Li Y."/>
            <person name="Wang S."/>
            <person name="Li R."/>
            <person name="Zhang H."/>
            <person name="Shen G."/>
            <person name="Guo B."/>
            <person name="Wei J."/>
            <person name="Xu J."/>
            <person name="St-Pierre B."/>
            <person name="Chen S."/>
            <person name="Sun C."/>
        </authorList>
    </citation>
    <scope>NUCLEOTIDE SEQUENCE [LARGE SCALE GENOMIC DNA]</scope>
</reference>
<protein>
    <submittedName>
        <fullName evidence="1">Uncharacterized protein</fullName>
    </submittedName>
</protein>
<sequence>MKIFNVCIFFLILLFEKSSGSSPPYEACISRRCEKGPSIRFPFYIDGLQESFCGLFKISCGSSGYPIYRLSENAYAIKQIFYDSQFFSVYNVAIDNFAENCLSEIRNVTPPAPSVGVASESRLHLLSRCGQSLPEQIILKYGVNCGAKNGDGVKLAMLENDLELNSAIQQCETNVVAPVELYGTEGRNGMVDYEGLLRRGFSLSWKTRNCTICEESGGRCGINSIANGFRCFCPYGTEYVSCQPTTRKNKSKIILATAAPAGGVVLLLILAFCLRRKLIIFCPCMESWKLATEDEDLEIFLKNYGSLTPKRYSYSEVKKMTNSFDTKLGEGGYGSVYKGKLQGGNLVAVKVLKESKGKGDEFINEVASISRTSHVNIVSLLGFCVQGLKKALIYEFMPNGSLEKFIYEEKSSMNHQLEWETLYNISVGIARGLEYLHGGCSTRILHFDIKPHNILLDESFCPKISDFGLAKLCTRKDSIISTMAARGTIGYIAPEIVCKNIGGVSHKSDVYSYGMMVLEMVGGRKNVVAGADHTSQIYFPHWIYTRLCQGEPLGLSVIKDDKENQQARKMLIVSLWCIQTNPSSRPTITQVLEMLEGPLEAIQMPPKPFLYDSPSRSASSEGFTK</sequence>
<comment type="caution">
    <text evidence="1">The sequence shown here is derived from an EMBL/GenBank/DDBJ whole genome shotgun (WGS) entry which is preliminary data.</text>
</comment>